<name>A0A4Q1KIN3_9SPHN</name>
<evidence type="ECO:0000313" key="7">
    <source>
        <dbReference type="Proteomes" id="UP000290958"/>
    </source>
</evidence>
<dbReference type="Proteomes" id="UP000290958">
    <property type="component" value="Unassembled WGS sequence"/>
</dbReference>
<dbReference type="SUPFAM" id="SSF51735">
    <property type="entry name" value="NAD(P)-binding Rossmann-fold domains"/>
    <property type="match status" value="1"/>
</dbReference>
<dbReference type="InterPro" id="IPR057326">
    <property type="entry name" value="KR_dom"/>
</dbReference>
<dbReference type="InterPro" id="IPR036291">
    <property type="entry name" value="NAD(P)-bd_dom_sf"/>
</dbReference>
<dbReference type="GO" id="GO:0016491">
    <property type="term" value="F:oxidoreductase activity"/>
    <property type="evidence" value="ECO:0007669"/>
    <property type="project" value="UniProtKB-KW"/>
</dbReference>
<dbReference type="PROSITE" id="PS00061">
    <property type="entry name" value="ADH_SHORT"/>
    <property type="match status" value="1"/>
</dbReference>
<dbReference type="EMBL" id="SBKP01000004">
    <property type="protein sequence ID" value="RXR29507.1"/>
    <property type="molecule type" value="Genomic_DNA"/>
</dbReference>
<gene>
    <name evidence="6" type="ORF">EQG66_06030</name>
</gene>
<dbReference type="InterPro" id="IPR020904">
    <property type="entry name" value="Sc_DH/Rdtase_CS"/>
</dbReference>
<dbReference type="PRINTS" id="PR00080">
    <property type="entry name" value="SDRFAMILY"/>
</dbReference>
<comment type="catalytic activity">
    <reaction evidence="3">
        <text>2,5-dichlorocyclohexa-2,5-dien-1,4-diol + NAD(+) = 2,5-dichlorohydroquinone + NADH + H(+)</text>
        <dbReference type="Rhea" id="RHEA:15741"/>
        <dbReference type="ChEBI" id="CHEBI:15378"/>
        <dbReference type="ChEBI" id="CHEBI:27545"/>
        <dbReference type="ChEBI" id="CHEBI:28975"/>
        <dbReference type="ChEBI" id="CHEBI:57540"/>
        <dbReference type="ChEBI" id="CHEBI:57945"/>
    </reaction>
</comment>
<evidence type="ECO:0000256" key="1">
    <source>
        <dbReference type="ARBA" id="ARBA00006484"/>
    </source>
</evidence>
<evidence type="ECO:0000256" key="4">
    <source>
        <dbReference type="RuleBase" id="RU000363"/>
    </source>
</evidence>
<sequence length="253" mass="26709">MSGEMLAGRTVLVTGASGGLGERFARICANAGAAVVLAARRTERLETIAAELRNTGAKTLALPMDVTSEASVEAAFDRAQAELGVIDSVVANAGIEHSGRVNDIAIEDFDAVFAVNVRGVFLTARTAAKRMQAADIAERGRIVLISSITARIVSPGMTPYSVSKAAVSHMGRQLAREWVRTGPNVNCLSPGYIASDLVNDWFASEGGQKQMNGFPRRRLVEEDGLDGALLYLLSDAARNTTGSDITVDDGQTL</sequence>
<dbReference type="Gene3D" id="3.40.50.720">
    <property type="entry name" value="NAD(P)-binding Rossmann-like Domain"/>
    <property type="match status" value="1"/>
</dbReference>
<dbReference type="PANTHER" id="PTHR43669:SF3">
    <property type="entry name" value="ALCOHOL DEHYDROGENASE, PUTATIVE (AFU_ORTHOLOGUE AFUA_3G03445)-RELATED"/>
    <property type="match status" value="1"/>
</dbReference>
<dbReference type="RefSeq" id="WP_129403697.1">
    <property type="nucleotide sequence ID" value="NZ_SBKP01000004.1"/>
</dbReference>
<dbReference type="InterPro" id="IPR002347">
    <property type="entry name" value="SDR_fam"/>
</dbReference>
<keyword evidence="7" id="KW-1185">Reference proteome</keyword>
<dbReference type="PANTHER" id="PTHR43669">
    <property type="entry name" value="5-KETO-D-GLUCONATE 5-REDUCTASE"/>
    <property type="match status" value="1"/>
</dbReference>
<evidence type="ECO:0000256" key="3">
    <source>
        <dbReference type="ARBA" id="ARBA00051383"/>
    </source>
</evidence>
<dbReference type="FunFam" id="3.40.50.720:FF:000084">
    <property type="entry name" value="Short-chain dehydrogenase reductase"/>
    <property type="match status" value="1"/>
</dbReference>
<protein>
    <submittedName>
        <fullName evidence="6">SDR family oxidoreductase</fullName>
    </submittedName>
</protein>
<reference evidence="7" key="1">
    <citation type="submission" date="2019-01" db="EMBL/GenBank/DDBJ databases">
        <title>Cytophagaceae bacterium strain CAR-16.</title>
        <authorList>
            <person name="Chen W.-M."/>
        </authorList>
    </citation>
    <scope>NUCLEOTIDE SEQUENCE [LARGE SCALE GENOMIC DNA]</scope>
    <source>
        <strain evidence="7">CHR27</strain>
    </source>
</reference>
<comment type="caution">
    <text evidence="6">The sequence shown here is derived from an EMBL/GenBank/DDBJ whole genome shotgun (WGS) entry which is preliminary data.</text>
</comment>
<organism evidence="6 7">
    <name type="scientific">Sphingobium fluviale</name>
    <dbReference type="NCBI Taxonomy" id="2506423"/>
    <lineage>
        <taxon>Bacteria</taxon>
        <taxon>Pseudomonadati</taxon>
        <taxon>Pseudomonadota</taxon>
        <taxon>Alphaproteobacteria</taxon>
        <taxon>Sphingomonadales</taxon>
        <taxon>Sphingomonadaceae</taxon>
        <taxon>Sphingobium</taxon>
    </lineage>
</organism>
<proteinExistence type="inferred from homology"/>
<feature type="domain" description="Ketoreductase" evidence="5">
    <location>
        <begin position="9"/>
        <end position="196"/>
    </location>
</feature>
<evidence type="ECO:0000259" key="5">
    <source>
        <dbReference type="SMART" id="SM00822"/>
    </source>
</evidence>
<dbReference type="Pfam" id="PF00106">
    <property type="entry name" value="adh_short"/>
    <property type="match status" value="1"/>
</dbReference>
<dbReference type="OrthoDB" id="286404at2"/>
<dbReference type="SMART" id="SM00822">
    <property type="entry name" value="PKS_KR"/>
    <property type="match status" value="1"/>
</dbReference>
<comment type="similarity">
    <text evidence="1 4">Belongs to the short-chain dehydrogenases/reductases (SDR) family.</text>
</comment>
<dbReference type="AlphaFoldDB" id="A0A4Q1KIN3"/>
<dbReference type="PRINTS" id="PR00081">
    <property type="entry name" value="GDHRDH"/>
</dbReference>
<evidence type="ECO:0000256" key="2">
    <source>
        <dbReference type="ARBA" id="ARBA00023002"/>
    </source>
</evidence>
<accession>A0A4Q1KIN3</accession>
<keyword evidence="2" id="KW-0560">Oxidoreductase</keyword>
<evidence type="ECO:0000313" key="6">
    <source>
        <dbReference type="EMBL" id="RXR29507.1"/>
    </source>
</evidence>